<dbReference type="InterPro" id="IPR003953">
    <property type="entry name" value="FAD-dep_OxRdtase_2_FAD-bd"/>
</dbReference>
<dbReference type="GeneID" id="89670273"/>
<organism evidence="11 12">
    <name type="scientific">Lactiplantibacillus argentoratensis</name>
    <dbReference type="NCBI Taxonomy" id="271881"/>
    <lineage>
        <taxon>Bacteria</taxon>
        <taxon>Bacillati</taxon>
        <taxon>Bacillota</taxon>
        <taxon>Bacilli</taxon>
        <taxon>Lactobacillales</taxon>
        <taxon>Lactobacillaceae</taxon>
        <taxon>Lactiplantibacillus</taxon>
    </lineage>
</organism>
<evidence type="ECO:0000256" key="3">
    <source>
        <dbReference type="ARBA" id="ARBA00008040"/>
    </source>
</evidence>
<dbReference type="InterPro" id="IPR036188">
    <property type="entry name" value="FAD/NAD-bd_sf"/>
</dbReference>
<dbReference type="EC" id="1.3.99.33" evidence="4"/>
<accession>A0AAN1Q3Q6</accession>
<dbReference type="GO" id="GO:0033765">
    <property type="term" value="F:steroid dehydrogenase activity, acting on the CH-CH group of donors"/>
    <property type="evidence" value="ECO:0007669"/>
    <property type="project" value="UniProtKB-ARBA"/>
</dbReference>
<dbReference type="GO" id="GO:0016020">
    <property type="term" value="C:membrane"/>
    <property type="evidence" value="ECO:0007669"/>
    <property type="project" value="InterPro"/>
</dbReference>
<dbReference type="Pfam" id="PF00890">
    <property type="entry name" value="FAD_binding_2"/>
    <property type="match status" value="1"/>
</dbReference>
<comment type="cofactor">
    <cofactor evidence="1">
        <name>FMN</name>
        <dbReference type="ChEBI" id="CHEBI:58210"/>
    </cofactor>
</comment>
<proteinExistence type="inferred from homology"/>
<evidence type="ECO:0000256" key="1">
    <source>
        <dbReference type="ARBA" id="ARBA00001917"/>
    </source>
</evidence>
<dbReference type="SUPFAM" id="SSF56425">
    <property type="entry name" value="Succinate dehydrogenase/fumarate reductase flavoprotein, catalytic domain"/>
    <property type="match status" value="1"/>
</dbReference>
<keyword evidence="8" id="KW-0560">Oxidoreductase</keyword>
<protein>
    <recommendedName>
        <fullName evidence="5">Urocanate reductase</fullName>
        <ecNumber evidence="4">1.3.99.33</ecNumber>
    </recommendedName>
</protein>
<feature type="domain" description="FMN-binding" evidence="10">
    <location>
        <begin position="16"/>
        <end position="91"/>
    </location>
</feature>
<evidence type="ECO:0000256" key="8">
    <source>
        <dbReference type="ARBA" id="ARBA00023002"/>
    </source>
</evidence>
<dbReference type="Gene3D" id="3.90.700.10">
    <property type="entry name" value="Succinate dehydrogenase/fumarate reductase flavoprotein, catalytic domain"/>
    <property type="match status" value="1"/>
</dbReference>
<dbReference type="PANTHER" id="PTHR43400">
    <property type="entry name" value="FUMARATE REDUCTASE"/>
    <property type="match status" value="1"/>
</dbReference>
<dbReference type="InterPro" id="IPR050315">
    <property type="entry name" value="FAD-oxidoreductase_2"/>
</dbReference>
<evidence type="ECO:0000256" key="2">
    <source>
        <dbReference type="ARBA" id="ARBA00001974"/>
    </source>
</evidence>
<dbReference type="RefSeq" id="WP_057717726.1">
    <property type="nucleotide sequence ID" value="NZ_BJZD01000002.1"/>
</dbReference>
<dbReference type="AlphaFoldDB" id="A0AAN1Q3Q6"/>
<reference evidence="11 12" key="1">
    <citation type="submission" date="2018-10" db="EMBL/GenBank/DDBJ databases">
        <title>Genome sequencing of Lactobacillus species.</title>
        <authorList>
            <person name="Baek C."/>
            <person name="Yi H."/>
        </authorList>
    </citation>
    <scope>NUCLEOTIDE SEQUENCE [LARGE SCALE GENOMIC DNA]</scope>
    <source>
        <strain evidence="11 12">DSM 16365</strain>
    </source>
</reference>
<dbReference type="SMART" id="SM00900">
    <property type="entry name" value="FMN_bind"/>
    <property type="match status" value="1"/>
</dbReference>
<dbReference type="SUPFAM" id="SSF51905">
    <property type="entry name" value="FAD/NAD(P)-binding domain"/>
    <property type="match status" value="1"/>
</dbReference>
<name>A0AAN1Q3Q6_9LACO</name>
<comment type="catalytic activity">
    <reaction evidence="9">
        <text>dihydrourocanate + A = urocanate + AH2</text>
        <dbReference type="Rhea" id="RHEA:36059"/>
        <dbReference type="ChEBI" id="CHEBI:13193"/>
        <dbReference type="ChEBI" id="CHEBI:17499"/>
        <dbReference type="ChEBI" id="CHEBI:27247"/>
        <dbReference type="ChEBI" id="CHEBI:72991"/>
        <dbReference type="EC" id="1.3.99.33"/>
    </reaction>
</comment>
<evidence type="ECO:0000256" key="7">
    <source>
        <dbReference type="ARBA" id="ARBA00022827"/>
    </source>
</evidence>
<dbReference type="PANTHER" id="PTHR43400:SF7">
    <property type="entry name" value="FAD-DEPENDENT OXIDOREDUCTASE 2 FAD BINDING DOMAIN-CONTAINING PROTEIN"/>
    <property type="match status" value="1"/>
</dbReference>
<evidence type="ECO:0000256" key="5">
    <source>
        <dbReference type="ARBA" id="ARBA00015872"/>
    </source>
</evidence>
<dbReference type="Gene3D" id="3.50.50.60">
    <property type="entry name" value="FAD/NAD(P)-binding domain"/>
    <property type="match status" value="1"/>
</dbReference>
<dbReference type="GO" id="GO:0010181">
    <property type="term" value="F:FMN binding"/>
    <property type="evidence" value="ECO:0007669"/>
    <property type="project" value="InterPro"/>
</dbReference>
<evidence type="ECO:0000256" key="9">
    <source>
        <dbReference type="ARBA" id="ARBA00049922"/>
    </source>
</evidence>
<dbReference type="EMBL" id="CP032751">
    <property type="protein sequence ID" value="AYJ36685.1"/>
    <property type="molecule type" value="Genomic_DNA"/>
</dbReference>
<evidence type="ECO:0000313" key="12">
    <source>
        <dbReference type="Proteomes" id="UP000281644"/>
    </source>
</evidence>
<gene>
    <name evidence="11" type="ORF">LPA65_13455</name>
</gene>
<evidence type="ECO:0000313" key="11">
    <source>
        <dbReference type="EMBL" id="AYJ36685.1"/>
    </source>
</evidence>
<evidence type="ECO:0000256" key="4">
    <source>
        <dbReference type="ARBA" id="ARBA00013137"/>
    </source>
</evidence>
<dbReference type="Gene3D" id="3.90.1010.20">
    <property type="match status" value="1"/>
</dbReference>
<comment type="similarity">
    <text evidence="3">Belongs to the FAD-dependent oxidoreductase 2 family. FRD/SDH subfamily.</text>
</comment>
<evidence type="ECO:0000256" key="6">
    <source>
        <dbReference type="ARBA" id="ARBA00022630"/>
    </source>
</evidence>
<keyword evidence="6" id="KW-0285">Flavoprotein</keyword>
<dbReference type="InterPro" id="IPR027477">
    <property type="entry name" value="Succ_DH/fumarate_Rdtase_cat_sf"/>
</dbReference>
<dbReference type="Proteomes" id="UP000281644">
    <property type="component" value="Chromosome"/>
</dbReference>
<evidence type="ECO:0000259" key="10">
    <source>
        <dbReference type="SMART" id="SM00900"/>
    </source>
</evidence>
<dbReference type="Pfam" id="PF04205">
    <property type="entry name" value="FMN_bind"/>
    <property type="match status" value="1"/>
</dbReference>
<dbReference type="InterPro" id="IPR007329">
    <property type="entry name" value="FMN-bd"/>
</dbReference>
<keyword evidence="7" id="KW-0274">FAD</keyword>
<sequence length="604" mass="65692">MSNKLTDGVYDVVAKGYEGNDTKLKVTVANHKIEQIVPKKEIVPNSLEDAVFTQIPRQIINNQTLDVDALTGASHSSKGLLDAVSEVIKQAGGIPDEFKSGKRLSKNISTATAEKDEKYSDWLRKPAHIDKRMDTDFLIIGAGISGLAAAVQAGEEGIKTTVIEKNGFVAGNGGGVEGIFGINTAMQKDAGIHAEKEEIIAREQELGQYRADGSFWVDLVNNSAENIDWLLKQGVQLTKVDDYHGTCAFPTFHWFKGGFASEGYVPYMKQRADELGVNFILNASAKGIIYDGKRVAGAYVETPDGNLAINAKATLLATGGVGHNPKLIAKQGWQTENLHYCSMPSNTGDGYMMAMAVGAKDMLTESAEFMMNYIQALPHKGVHLYIDPINGFMALPSGGPVVFVNQDGVRLVNENVKKDNLLYQRMAIKSTKVTYEVFNQKVYDSITKGVDGADQILADAVQHNEGNSLYKASTFAELAKSVGLPVKTFVKTIKRYNLYALNGKDEEFNKDPEMLVALDEGPYYIARLDPSNLIGIGGVASNRKFEVINDNFDAVPGLYASGMDSTMQYRSVYTITLGGSACAHNVNSGRHAAINAKKYMDSFN</sequence>
<dbReference type="KEGG" id="larg:LPA65_13455"/>
<comment type="cofactor">
    <cofactor evidence="2">
        <name>FAD</name>
        <dbReference type="ChEBI" id="CHEBI:57692"/>
    </cofactor>
</comment>